<evidence type="ECO:0000259" key="3">
    <source>
        <dbReference type="PROSITE" id="PS50173"/>
    </source>
</evidence>
<feature type="binding site" evidence="2">
    <location>
        <position position="14"/>
    </location>
    <ligand>
        <name>Mg(2+)</name>
        <dbReference type="ChEBI" id="CHEBI:18420"/>
    </ligand>
</feature>
<dbReference type="AlphaFoldDB" id="A0A559ICY3"/>
<dbReference type="InterPro" id="IPR017961">
    <property type="entry name" value="DNA_pol_Y-fam_little_finger"/>
</dbReference>
<keyword evidence="2" id="KW-0239">DNA-directed DNA polymerase</keyword>
<comment type="caution">
    <text evidence="4">The sequence shown here is derived from an EMBL/GenBank/DDBJ whole genome shotgun (WGS) entry which is preliminary data.</text>
</comment>
<comment type="subcellular location">
    <subcellularLocation>
        <location evidence="2">Cytoplasm</location>
    </subcellularLocation>
</comment>
<dbReference type="Gene3D" id="3.40.1170.60">
    <property type="match status" value="1"/>
</dbReference>
<keyword evidence="2" id="KW-0235">DNA replication</keyword>
<dbReference type="PROSITE" id="PS50173">
    <property type="entry name" value="UMUC"/>
    <property type="match status" value="1"/>
</dbReference>
<dbReference type="Gene3D" id="3.30.70.270">
    <property type="match status" value="1"/>
</dbReference>
<comment type="subunit">
    <text evidence="2">Monomer.</text>
</comment>
<dbReference type="Proteomes" id="UP000318102">
    <property type="component" value="Unassembled WGS sequence"/>
</dbReference>
<dbReference type="RefSeq" id="WP_144994987.1">
    <property type="nucleotide sequence ID" value="NZ_VNJK01000007.1"/>
</dbReference>
<comment type="cofactor">
    <cofactor evidence="2">
        <name>Mg(2+)</name>
        <dbReference type="ChEBI" id="CHEBI:18420"/>
    </cofactor>
    <text evidence="2">Binds 2 magnesium ions per subunit.</text>
</comment>
<dbReference type="GO" id="GO:0006281">
    <property type="term" value="P:DNA repair"/>
    <property type="evidence" value="ECO:0007669"/>
    <property type="project" value="UniProtKB-UniRule"/>
</dbReference>
<dbReference type="PANTHER" id="PTHR11076:SF35">
    <property type="entry name" value="DNA REPAIR PROTEIN HOMOLOG YOBH"/>
    <property type="match status" value="1"/>
</dbReference>
<reference evidence="4 5" key="1">
    <citation type="submission" date="2019-07" db="EMBL/GenBank/DDBJ databases">
        <authorList>
            <person name="Kim J."/>
        </authorList>
    </citation>
    <scope>NUCLEOTIDE SEQUENCE [LARGE SCALE GENOMIC DNA]</scope>
    <source>
        <strain evidence="4 5">N4</strain>
    </source>
</reference>
<dbReference type="OrthoDB" id="9808813at2"/>
<accession>A0A559ICY3</accession>
<comment type="similarity">
    <text evidence="1 2">Belongs to the DNA polymerase type-Y family.</text>
</comment>
<keyword evidence="2" id="KW-0515">Mutator protein</keyword>
<evidence type="ECO:0000256" key="2">
    <source>
        <dbReference type="HAMAP-Rule" id="MF_01113"/>
    </source>
</evidence>
<dbReference type="CDD" id="cd03586">
    <property type="entry name" value="PolY_Pol_IV_kappa"/>
    <property type="match status" value="1"/>
</dbReference>
<name>A0A559ICY3_9BACL</name>
<dbReference type="HAMAP" id="MF_01113">
    <property type="entry name" value="DNApol_IV"/>
    <property type="match status" value="1"/>
</dbReference>
<evidence type="ECO:0000313" key="5">
    <source>
        <dbReference type="Proteomes" id="UP000318102"/>
    </source>
</evidence>
<dbReference type="GO" id="GO:0003887">
    <property type="term" value="F:DNA-directed DNA polymerase activity"/>
    <property type="evidence" value="ECO:0007669"/>
    <property type="project" value="UniProtKB-UniRule"/>
</dbReference>
<evidence type="ECO:0000256" key="1">
    <source>
        <dbReference type="ARBA" id="ARBA00010945"/>
    </source>
</evidence>
<dbReference type="EMBL" id="VNJK01000007">
    <property type="protein sequence ID" value="TVX85529.1"/>
    <property type="molecule type" value="Genomic_DNA"/>
</dbReference>
<dbReference type="Gene3D" id="3.30.1490.100">
    <property type="entry name" value="DNA polymerase, Y-family, little finger domain"/>
    <property type="match status" value="1"/>
</dbReference>
<dbReference type="InterPro" id="IPR043128">
    <property type="entry name" value="Rev_trsase/Diguanyl_cyclase"/>
</dbReference>
<comment type="catalytic activity">
    <reaction evidence="2">
        <text>DNA(n) + a 2'-deoxyribonucleoside 5'-triphosphate = DNA(n+1) + diphosphate</text>
        <dbReference type="Rhea" id="RHEA:22508"/>
        <dbReference type="Rhea" id="RHEA-COMP:17339"/>
        <dbReference type="Rhea" id="RHEA-COMP:17340"/>
        <dbReference type="ChEBI" id="CHEBI:33019"/>
        <dbReference type="ChEBI" id="CHEBI:61560"/>
        <dbReference type="ChEBI" id="CHEBI:173112"/>
        <dbReference type="EC" id="2.7.7.7"/>
    </reaction>
</comment>
<evidence type="ECO:0000313" key="4">
    <source>
        <dbReference type="EMBL" id="TVX85529.1"/>
    </source>
</evidence>
<sequence length="414" mass="46387">MSAKKKERIIYLLDCESFYASVEKAHQPQFKHLPLIVCGDPARRNGIVLAACPIAKSYGISTADRLWEALNKCPDVIVVRPRMQLYITVSMQITEILETYTDLVEPYSIDEVFIDVTNSIHLFKMTPEELAADIQKTVLLSTGVRIRAGLSNCKIMAKLATDLVAKKNKSGIFTLTKERLPEAIWPHPVEKMWGVGSRMKRNLNRIGIRTIGDLANTPLPRLAKWGVNGKILWRVANGLDESEVTTSSHVHQKAIGNGLTLPIDFVEAADIEICLLEISSWVTRRCRSKKLMASVVSVSCVGADWDRPTGFSRQQRLPDPTHSTDDIYAAVKKLFHKHWDGQPVRRLGVSVSDLSDDSVYQITLFDNQEQKRKLDAVMDSIKDKFGETAILRASSFTSAGQSLDRDRKIGGHFK</sequence>
<dbReference type="NCBIfam" id="NF002848">
    <property type="entry name" value="PRK03103.1"/>
    <property type="match status" value="1"/>
</dbReference>
<feature type="binding site" evidence="2">
    <location>
        <position position="110"/>
    </location>
    <ligand>
        <name>Mg(2+)</name>
        <dbReference type="ChEBI" id="CHEBI:18420"/>
    </ligand>
</feature>
<dbReference type="GO" id="GO:0005829">
    <property type="term" value="C:cytosol"/>
    <property type="evidence" value="ECO:0007669"/>
    <property type="project" value="TreeGrafter"/>
</dbReference>
<dbReference type="Gene3D" id="1.10.150.20">
    <property type="entry name" value="5' to 3' exonuclease, C-terminal subdomain"/>
    <property type="match status" value="1"/>
</dbReference>
<dbReference type="InterPro" id="IPR022880">
    <property type="entry name" value="DNApol_IV"/>
</dbReference>
<proteinExistence type="inferred from homology"/>
<dbReference type="Pfam" id="PF11799">
    <property type="entry name" value="IMS_C"/>
    <property type="match status" value="1"/>
</dbReference>
<feature type="site" description="Substrate discrimination" evidence="2">
    <location>
        <position position="19"/>
    </location>
</feature>
<dbReference type="PANTHER" id="PTHR11076">
    <property type="entry name" value="DNA REPAIR POLYMERASE UMUC / TRANSFERASE FAMILY MEMBER"/>
    <property type="match status" value="1"/>
</dbReference>
<dbReference type="SUPFAM" id="SSF100879">
    <property type="entry name" value="Lesion bypass DNA polymerase (Y-family), little finger domain"/>
    <property type="match status" value="1"/>
</dbReference>
<keyword evidence="2" id="KW-0234">DNA repair</keyword>
<keyword evidence="2" id="KW-0227">DNA damage</keyword>
<dbReference type="GO" id="GO:0003684">
    <property type="term" value="F:damaged DNA binding"/>
    <property type="evidence" value="ECO:0007669"/>
    <property type="project" value="InterPro"/>
</dbReference>
<dbReference type="GO" id="GO:0000287">
    <property type="term" value="F:magnesium ion binding"/>
    <property type="evidence" value="ECO:0007669"/>
    <property type="project" value="UniProtKB-UniRule"/>
</dbReference>
<keyword evidence="2" id="KW-0238">DNA-binding</keyword>
<dbReference type="Pfam" id="PF00817">
    <property type="entry name" value="IMS"/>
    <property type="match status" value="1"/>
</dbReference>
<dbReference type="EC" id="2.7.7.7" evidence="2"/>
<comment type="function">
    <text evidence="2">Poorly processive, error-prone DNA polymerase involved in untargeted mutagenesis. Copies undamaged DNA at stalled replication forks, which arise in vivo from mismatched or misaligned primer ends. These misaligned primers can be extended by PolIV. Exhibits no 3'-5' exonuclease (proofreading) activity. May be involved in translesional synthesis, in conjunction with the beta clamp from PolIII.</text>
</comment>
<dbReference type="InterPro" id="IPR036775">
    <property type="entry name" value="DNA_pol_Y-fam_lit_finger_sf"/>
</dbReference>
<keyword evidence="5" id="KW-1185">Reference proteome</keyword>
<protein>
    <recommendedName>
        <fullName evidence="2">DNA polymerase IV</fullName>
        <shortName evidence="2">Pol IV</shortName>
        <ecNumber evidence="2">2.7.7.7</ecNumber>
    </recommendedName>
</protein>
<organism evidence="4 5">
    <name type="scientific">Paenibacillus agilis</name>
    <dbReference type="NCBI Taxonomy" id="3020863"/>
    <lineage>
        <taxon>Bacteria</taxon>
        <taxon>Bacillati</taxon>
        <taxon>Bacillota</taxon>
        <taxon>Bacilli</taxon>
        <taxon>Bacillales</taxon>
        <taxon>Paenibacillaceae</taxon>
        <taxon>Paenibacillus</taxon>
    </lineage>
</organism>
<dbReference type="SUPFAM" id="SSF56672">
    <property type="entry name" value="DNA/RNA polymerases"/>
    <property type="match status" value="1"/>
</dbReference>
<feature type="domain" description="UmuC" evidence="3">
    <location>
        <begin position="10"/>
        <end position="196"/>
    </location>
</feature>
<keyword evidence="2" id="KW-0963">Cytoplasm</keyword>
<dbReference type="InterPro" id="IPR043502">
    <property type="entry name" value="DNA/RNA_pol_sf"/>
</dbReference>
<keyword evidence="2 4" id="KW-0808">Transferase</keyword>
<keyword evidence="2 4" id="KW-0548">Nucleotidyltransferase</keyword>
<gene>
    <name evidence="2" type="primary">dinB</name>
    <name evidence="4" type="ORF">FPZ44_24540</name>
</gene>
<feature type="active site" evidence="2">
    <location>
        <position position="111"/>
    </location>
</feature>
<dbReference type="InterPro" id="IPR050116">
    <property type="entry name" value="DNA_polymerase-Y"/>
</dbReference>
<keyword evidence="2" id="KW-0479">Metal-binding</keyword>
<dbReference type="GO" id="GO:0009432">
    <property type="term" value="P:SOS response"/>
    <property type="evidence" value="ECO:0007669"/>
    <property type="project" value="TreeGrafter"/>
</dbReference>
<dbReference type="InterPro" id="IPR001126">
    <property type="entry name" value="UmuC"/>
</dbReference>
<dbReference type="GO" id="GO:0042276">
    <property type="term" value="P:error-prone translesion synthesis"/>
    <property type="evidence" value="ECO:0007669"/>
    <property type="project" value="TreeGrafter"/>
</dbReference>
<keyword evidence="2" id="KW-0460">Magnesium</keyword>
<dbReference type="GO" id="GO:0006261">
    <property type="term" value="P:DNA-templated DNA replication"/>
    <property type="evidence" value="ECO:0007669"/>
    <property type="project" value="UniProtKB-UniRule"/>
</dbReference>